<comment type="caution">
    <text evidence="3">The sequence shown here is derived from an EMBL/GenBank/DDBJ whole genome shotgun (WGS) entry which is preliminary data.</text>
</comment>
<feature type="coiled-coil region" evidence="1">
    <location>
        <begin position="83"/>
        <end position="153"/>
    </location>
</feature>
<name>A0A1Q9EXP6_SYMMI</name>
<dbReference type="Proteomes" id="UP000186817">
    <property type="component" value="Unassembled WGS sequence"/>
</dbReference>
<evidence type="ECO:0000256" key="1">
    <source>
        <dbReference type="SAM" id="Coils"/>
    </source>
</evidence>
<gene>
    <name evidence="3" type="ORF">AK812_SmicGene3911</name>
</gene>
<dbReference type="PANTHER" id="PTHR47027:SF20">
    <property type="entry name" value="REVERSE TRANSCRIPTASE-LIKE PROTEIN WITH RNA-DIRECTED DNA POLYMERASE DOMAIN"/>
    <property type="match status" value="1"/>
</dbReference>
<feature type="region of interest" description="Disordered" evidence="2">
    <location>
        <begin position="164"/>
        <end position="193"/>
    </location>
</feature>
<feature type="region of interest" description="Disordered" evidence="2">
    <location>
        <begin position="206"/>
        <end position="245"/>
    </location>
</feature>
<protein>
    <submittedName>
        <fullName evidence="3">Uncharacterized protein</fullName>
    </submittedName>
</protein>
<accession>A0A1Q9EXP6</accession>
<evidence type="ECO:0000256" key="2">
    <source>
        <dbReference type="SAM" id="MobiDB-lite"/>
    </source>
</evidence>
<keyword evidence="1" id="KW-0175">Coiled coil</keyword>
<feature type="region of interest" description="Disordered" evidence="2">
    <location>
        <begin position="827"/>
        <end position="852"/>
    </location>
</feature>
<sequence length="3373" mass="371512">MGKQGRGSYQGQWSDAAWQSSPAWSVWPGAWPKKGQRDGGAKGQGKHRFPSYDADWEEQGAHITVLEERRMQPAATPTLSNVVQQTVNASRKAEQRVAKLKKAITSKEEKWRAYQIAMKAAYNREQQRCEKDQQRLQAELASAMQEEEEAHQLLATAAAEYAKMGKDTPSGDSEWEQFLGRSSAPAENSVQSLSRQLEEAIQRRMQTVDGHQQGSRPAPGLHRPEGHVTTTSAPNPPVPPPTYDTRHFMRRCQREGHILPARWWTRGLLPYIRVNGALAMLASLLHKFHQEQEFSLKYDDASGEEHEASQLCLGSETCADSELLVGLDGLNSIGLGVAYWNWSVPVPARVLDHPDIPVPPHAEELPDDSDRPVYPDYVHDRVTYGECLAVGRRHDIEVVSSNFSLLARQQNGGARYTSGDATGDVPACMLQPPARPYQLLPGGCQRLEDLRSVTIALGGAWPFHSPFNGRVPGTLRDSEEEDSAPHPHLCWVQVLVLKCLYVPEKLSVAIGLPATPLEATTVIQGARPLTLSRDFPHLIAAAPQPFSEACVYIANPSWYGFDMVACADLTCIDGRIFAVRLPDYADRRVVLAHVDLPPGSHITVYVGFLEAPLQDGVPLHLFPGVTLRFLPDDQPPAPALAISEMLQSMAFLNTEGVNPEVAPADYYCLVLRYSYKLFRADNLLPWQYRERFAGAIGCTASQVSIFPATPRAIDVAIEGCPCRTALAVVPTSFVTEEVNSYCFLVDARPILQGWMCFRTRTSPIGAALVLRELNAEAPLGLRATLDDVATLDALIDVGPGQILVARYIPLEDLPNLGDPVGHPGEVEWELLPPIHPTDESSDDSNPPQEESMEGNYQVLVPCMLFMTDYCPELYEVALYLPAEPDELVDGVLDARSQQRQENSPCPHFVRPQPDTAFASLLMLPLWPVEHCVVLVDGRTVDQRLFAICLAPLIDRRSLLIAAAYEPDQPLDVYVRDSPWPLRADTAIPLYTGDLVVVTFSTQLAPGTGHLIQMLGSPDSWDSAAVPVEPTVRFTLILQESDSFLIANHSHELDGVESSDSVDSIDARTAEHLGIDEGDLILYAAFPGVDDHWERGRPVDRVLIAIRHPQGLAGTDTRTACVIDARPIFMGIQGSALSGRVLDCSTLIDRLVHFCPVGFVVTITGGASGIALPNGLREVQNGTVLSVHFRAMDTAIVSSYDAADASPTTDGPPSRNRASALPLVLFAPGADWLDVSLGRGQRRRHTCGSCRLLPSREPMRTCLVSAAAFMQFNLSMASKQSDLYCSSMWAASPCHDVYCIRPWCLTSAVVSLSAAFLRALIGAGTLWGFLGLLSLVWILISRAQQHGRKPSGCAKTVPAASPPSRSDNRQRRSRHNGPSHWQGPPQGHGAGSGAPSPSDTNEDPDPANQVHTIDPPHVSTETGFGTRVPFLIYSHEYGPEQVVARLVLPARVREAWAALEQRRTASAQRRSPRLIPVFPQPRDGVACVLALPHWDFEGVPVLVDCHVAPAKLFCALLPGWILRESFLQYLGIPIDLPCHVFLRDIPWPLQAGAYLFPQSGDLVTVHIPPAAPGPPVELSQLLEPDHVWDFTFDPPGNSGDINWVLSDGIHVALPLLGDSFALSSAHTAEALGLEAGQFTLVPALPAIEDHARLGINSQRVFAACRTDSSSDGSRVPYILDQRPILLHMYMALATDGILDVGNSQTTMATIIAVSHQALSSQSSSTPTIYERSFLPLIQNLLLWMLSLLTVLLIPTDGDTMLDIPVCPLRMEEQVVPAKPLPLPQLQLLLHFPSLRLLCKTEMRQLIGHILPSLSGNKFCGVWFAPSPVGFSCCSPSCLVRLSVLLFHELSSQIASFGGDLPAQLMAYVNRRLHFVQKFQVPLALVTGLSLPPVEADKDLASCLNLRHRHQADGCSPDIGDATGPTDQALDLRLFDYLPSAITVDLSHVSLPLQQSIDQVLQWTFQGSWALTSALPADIQLHPAARRLLALCPPGELERQERISIFTDGSYGKGCPANELADSLAKYAGWRQNAIKLWAYLALTFRVLPPNRIYDIAWANSAETQKSFCLVPPSGSWVDYTLDWGQPRVDHFGICLDVFFHVRVGTQNRQISSNLDREAMASVEGQQILRQICSTIPLQPWATDVHRHYLAIEKYLSQALAVSFPSKRGVCRSSHFSAATWDLRQKRVWLRKQVAWERTHSNLVEAQAALYSWRHGQRLIVGRVTTLFPCIAALRRQHGLVADLQTTRRSLRQSIRRDVSLRIQATAAEAAALPCADVVARLRPLLGPSKRRVKQRKALLSVCHPDGQPAQSATEVEDIWIGHFGSIEDGARVDPVSFVRDIQQKQNSRDLDCYSLDASTVPSRIELEQALRQTQTGRAVGLDHVPGELLHFAASSASRALYQLFIKTALRASEPIQFKGGALHAVWKGKSSPAFCSSHRGILVSSTVGKAFHRIARSRAVPALRNVATEMQIGGLPTFPVVLASHFVRLFQSGARDRQHSHGLMFLDLREAFYRVVRPLLVGSECSDEQIAAAVKAMQLPAGVMHELHAHIKQSSAARDAGASDWADLAITDALTGTWFRFQSGQQVVQTGIGSRPGDNLADICFSFIFAKVLRSVQESLSQYDLTPVLPWSQDMPGSVLPVAADVGCSIPALDATWMDDATFLVRSPTSHALPTVMATTGAAVVDACVGRALLPNLDKGKTEFIACPLGPGSRQVRKDLFADRDPSIRLGSRLWQDSRVSLVSSYRHLGGIIHHDSSLIRELKQRAALAWKAFNTRKRQIFGSPRVSRKDKVVLFESLVLSILLYGAGSWDQLSTREESILASAYHGMCFHMLRPAFSYDEALHLGGSRVLALLELPSISTLLHVARLRHLLSVVRTAVPVMWAMLHWQGRWLGSVRSSLNWLWSCIDGGSQFQSWETAWTQWKGVCHDRPKLWKGWIRKAQAQATLQEAWLGAETHHLGLLARQLRIAGAKLPALPQSSGPVRHCCAPCQQTFATHQAWSVHAFKRHGIVGEYRHVLSGTQCQACLRHFTTHIKLCRHLQHFSSCRRSLQARGFRCVPEPGIGNRNAVDEGKFQAPSLQAQGPMPLPEVGDWDDYLDRPSIEVLECLTHITHGLQPEDIKHDLVWERARIAFSSVCLPNKKIVATALQWESILVALPEPVSGSACPLLAVARWIMTEDPVDWLVPNPVDRHAPVATFRDARQTLAHLDLSPLRFPSGDEWDRPFAIRVGPGDWLSRHSRDMASSIDFSHEECLDLIGCGAVPSFFEDVSEGVVFILSTLGLPHWSEMPVLPVRRRSILAQLQKATFASDLVRFALRLWLWGVPTAFLCPAGYSCFPESFSGLSGLACSRLGDAEVWRSANFDWEPFCFTLSN</sequence>
<reference evidence="3 4" key="1">
    <citation type="submission" date="2016-02" db="EMBL/GenBank/DDBJ databases">
        <title>Genome analysis of coral dinoflagellate symbionts highlights evolutionary adaptations to a symbiotic lifestyle.</title>
        <authorList>
            <person name="Aranda M."/>
            <person name="Li Y."/>
            <person name="Liew Y.J."/>
            <person name="Baumgarten S."/>
            <person name="Simakov O."/>
            <person name="Wilson M."/>
            <person name="Piel J."/>
            <person name="Ashoor H."/>
            <person name="Bougouffa S."/>
            <person name="Bajic V.B."/>
            <person name="Ryu T."/>
            <person name="Ravasi T."/>
            <person name="Bayer T."/>
            <person name="Micklem G."/>
            <person name="Kim H."/>
            <person name="Bhak J."/>
            <person name="Lajeunesse T.C."/>
            <person name="Voolstra C.R."/>
        </authorList>
    </citation>
    <scope>NUCLEOTIDE SEQUENCE [LARGE SCALE GENOMIC DNA]</scope>
    <source>
        <strain evidence="3 4">CCMP2467</strain>
    </source>
</reference>
<evidence type="ECO:0000313" key="4">
    <source>
        <dbReference type="Proteomes" id="UP000186817"/>
    </source>
</evidence>
<dbReference type="OrthoDB" id="409599at2759"/>
<evidence type="ECO:0000313" key="3">
    <source>
        <dbReference type="EMBL" id="OLQ12227.1"/>
    </source>
</evidence>
<feature type="region of interest" description="Disordered" evidence="2">
    <location>
        <begin position="1"/>
        <end position="54"/>
    </location>
</feature>
<organism evidence="3 4">
    <name type="scientific">Symbiodinium microadriaticum</name>
    <name type="common">Dinoflagellate</name>
    <name type="synonym">Zooxanthella microadriatica</name>
    <dbReference type="NCBI Taxonomy" id="2951"/>
    <lineage>
        <taxon>Eukaryota</taxon>
        <taxon>Sar</taxon>
        <taxon>Alveolata</taxon>
        <taxon>Dinophyceae</taxon>
        <taxon>Suessiales</taxon>
        <taxon>Symbiodiniaceae</taxon>
        <taxon>Symbiodinium</taxon>
    </lineage>
</organism>
<proteinExistence type="predicted"/>
<feature type="region of interest" description="Disordered" evidence="2">
    <location>
        <begin position="1347"/>
        <end position="1420"/>
    </location>
</feature>
<dbReference type="PANTHER" id="PTHR47027">
    <property type="entry name" value="REVERSE TRANSCRIPTASE DOMAIN-CONTAINING PROTEIN"/>
    <property type="match status" value="1"/>
</dbReference>
<dbReference type="EMBL" id="LSRX01000047">
    <property type="protein sequence ID" value="OLQ12227.1"/>
    <property type="molecule type" value="Genomic_DNA"/>
</dbReference>
<keyword evidence="4" id="KW-1185">Reference proteome</keyword>
<feature type="compositionally biased region" description="Polar residues" evidence="2">
    <location>
        <begin position="7"/>
        <end position="23"/>
    </location>
</feature>